<dbReference type="PATRIC" id="fig|1158614.3.peg.3355"/>
<dbReference type="InterPro" id="IPR001387">
    <property type="entry name" value="Cro/C1-type_HTH"/>
</dbReference>
<gene>
    <name evidence="3" type="ORF">I592_00579</name>
    <name evidence="2" type="ORF">UKC_03383</name>
</gene>
<dbReference type="Pfam" id="PF01381">
    <property type="entry name" value="HTH_3"/>
    <property type="match status" value="1"/>
</dbReference>
<evidence type="ECO:0000313" key="4">
    <source>
        <dbReference type="Proteomes" id="UP000013750"/>
    </source>
</evidence>
<dbReference type="SMART" id="SM00530">
    <property type="entry name" value="HTH_XRE"/>
    <property type="match status" value="1"/>
</dbReference>
<comment type="caution">
    <text evidence="2">The sequence shown here is derived from an EMBL/GenBank/DDBJ whole genome shotgun (WGS) entry which is preliminary data.</text>
</comment>
<keyword evidence="5" id="KW-1185">Reference proteome</keyword>
<dbReference type="CDD" id="cd00093">
    <property type="entry name" value="HTH_XRE"/>
    <property type="match status" value="1"/>
</dbReference>
<reference evidence="2 4" key="1">
    <citation type="submission" date="2013-02" db="EMBL/GenBank/DDBJ databases">
        <title>The Genome Sequence of Enterococcus gilvus ATCC BAA-350.</title>
        <authorList>
            <consortium name="The Broad Institute Genome Sequencing Platform"/>
            <consortium name="The Broad Institute Genome Sequencing Center for Infectious Disease"/>
            <person name="Earl A.M."/>
            <person name="Gilmore M.S."/>
            <person name="Lebreton F."/>
            <person name="Walker B."/>
            <person name="Young S.K."/>
            <person name="Zeng Q."/>
            <person name="Gargeya S."/>
            <person name="Fitzgerald M."/>
            <person name="Haas B."/>
            <person name="Abouelleil A."/>
            <person name="Alvarado L."/>
            <person name="Arachchi H.M."/>
            <person name="Berlin A.M."/>
            <person name="Chapman S.B."/>
            <person name="Dewar J."/>
            <person name="Goldberg J."/>
            <person name="Griggs A."/>
            <person name="Gujja S."/>
            <person name="Hansen M."/>
            <person name="Howarth C."/>
            <person name="Imamovic A."/>
            <person name="Larimer J."/>
            <person name="McCowan C."/>
            <person name="Murphy C."/>
            <person name="Neiman D."/>
            <person name="Pearson M."/>
            <person name="Priest M."/>
            <person name="Roberts A."/>
            <person name="Saif S."/>
            <person name="Shea T."/>
            <person name="Sisk P."/>
            <person name="Sykes S."/>
            <person name="Wortman J."/>
            <person name="Nusbaum C."/>
            <person name="Birren B."/>
        </authorList>
    </citation>
    <scope>NUCLEOTIDE SEQUENCE [LARGE SCALE GENOMIC DNA]</scope>
    <source>
        <strain evidence="2 4">ATCC BAA-350</strain>
    </source>
</reference>
<organism evidence="2 4">
    <name type="scientific">Enterococcus gilvus ATCC BAA-350</name>
    <dbReference type="NCBI Taxonomy" id="1158614"/>
    <lineage>
        <taxon>Bacteria</taxon>
        <taxon>Bacillati</taxon>
        <taxon>Bacillota</taxon>
        <taxon>Bacilli</taxon>
        <taxon>Lactobacillales</taxon>
        <taxon>Enterococcaceae</taxon>
        <taxon>Enterococcus</taxon>
    </lineage>
</organism>
<sequence length="68" mass="8020">MLFDYNLLKEARKNEGKTKADVAAYLNIDRSSYSRKEDGLITFDVRELAKVMEFLNIPRSRRGEFFLE</sequence>
<dbReference type="HOGENOM" id="CLU_2787406_0_0_9"/>
<dbReference type="EMBL" id="AJDQ01000012">
    <property type="protein sequence ID" value="EOI53431.1"/>
    <property type="molecule type" value="Genomic_DNA"/>
</dbReference>
<dbReference type="PROSITE" id="PS50943">
    <property type="entry name" value="HTH_CROC1"/>
    <property type="match status" value="1"/>
</dbReference>
<dbReference type="AlphaFoldDB" id="R2V6W5"/>
<dbReference type="Proteomes" id="UP000014160">
    <property type="component" value="Unassembled WGS sequence"/>
</dbReference>
<dbReference type="GO" id="GO:0003677">
    <property type="term" value="F:DNA binding"/>
    <property type="evidence" value="ECO:0007669"/>
    <property type="project" value="InterPro"/>
</dbReference>
<dbReference type="EMBL" id="ASWH01000001">
    <property type="protein sequence ID" value="EOW81294.1"/>
    <property type="molecule type" value="Genomic_DNA"/>
</dbReference>
<dbReference type="InterPro" id="IPR010982">
    <property type="entry name" value="Lambda_DNA-bd_dom_sf"/>
</dbReference>
<dbReference type="RefSeq" id="WP_010781727.1">
    <property type="nucleotide sequence ID" value="NZ_ASWH01000001.1"/>
</dbReference>
<evidence type="ECO:0000259" key="1">
    <source>
        <dbReference type="PROSITE" id="PS50943"/>
    </source>
</evidence>
<evidence type="ECO:0000313" key="3">
    <source>
        <dbReference type="EMBL" id="EOW81294.1"/>
    </source>
</evidence>
<reference evidence="3 5" key="2">
    <citation type="submission" date="2013-03" db="EMBL/GenBank/DDBJ databases">
        <title>The Genome Sequence of Enterococcus gilvus ATCC BAA-350 (PacBio/Illumina hybrid assembly).</title>
        <authorList>
            <consortium name="The Broad Institute Genomics Platform"/>
            <consortium name="The Broad Institute Genome Sequencing Center for Infectious Disease"/>
            <person name="Earl A."/>
            <person name="Russ C."/>
            <person name="Gilmore M."/>
            <person name="Surin D."/>
            <person name="Walker B."/>
            <person name="Young S."/>
            <person name="Zeng Q."/>
            <person name="Gargeya S."/>
            <person name="Fitzgerald M."/>
            <person name="Haas B."/>
            <person name="Abouelleil A."/>
            <person name="Allen A.W."/>
            <person name="Alvarado L."/>
            <person name="Arachchi H.M."/>
            <person name="Berlin A.M."/>
            <person name="Chapman S.B."/>
            <person name="Gainer-Dewar J."/>
            <person name="Goldberg J."/>
            <person name="Griggs A."/>
            <person name="Gujja S."/>
            <person name="Hansen M."/>
            <person name="Howarth C."/>
            <person name="Imamovic A."/>
            <person name="Ireland A."/>
            <person name="Larimer J."/>
            <person name="McCowan C."/>
            <person name="Murphy C."/>
            <person name="Pearson M."/>
            <person name="Poon T.W."/>
            <person name="Priest M."/>
            <person name="Roberts A."/>
            <person name="Saif S."/>
            <person name="Shea T."/>
            <person name="Sisk P."/>
            <person name="Sykes S."/>
            <person name="Wortman J."/>
            <person name="Nusbaum C."/>
            <person name="Birren B."/>
        </authorList>
    </citation>
    <scope>NUCLEOTIDE SEQUENCE [LARGE SCALE GENOMIC DNA]</scope>
    <source>
        <strain evidence="3 5">ATCC BAA-350</strain>
    </source>
</reference>
<feature type="domain" description="HTH cro/C1-type" evidence="1">
    <location>
        <begin position="8"/>
        <end position="62"/>
    </location>
</feature>
<dbReference type="OrthoDB" id="9812495at2"/>
<name>R2V6W5_9ENTE</name>
<protein>
    <recommendedName>
        <fullName evidence="1">HTH cro/C1-type domain-containing protein</fullName>
    </recommendedName>
</protein>
<proteinExistence type="predicted"/>
<dbReference type="SUPFAM" id="SSF47413">
    <property type="entry name" value="lambda repressor-like DNA-binding domains"/>
    <property type="match status" value="1"/>
</dbReference>
<evidence type="ECO:0000313" key="2">
    <source>
        <dbReference type="EMBL" id="EOI53431.1"/>
    </source>
</evidence>
<dbReference type="Proteomes" id="UP000013750">
    <property type="component" value="Unassembled WGS sequence"/>
</dbReference>
<evidence type="ECO:0000313" key="5">
    <source>
        <dbReference type="Proteomes" id="UP000014160"/>
    </source>
</evidence>
<accession>R2V6W5</accession>
<dbReference type="Gene3D" id="1.10.260.40">
    <property type="entry name" value="lambda repressor-like DNA-binding domains"/>
    <property type="match status" value="1"/>
</dbReference>